<protein>
    <submittedName>
        <fullName evidence="6">TlpA family protein disulfide reductase</fullName>
    </submittedName>
</protein>
<evidence type="ECO:0000313" key="7">
    <source>
        <dbReference type="Proteomes" id="UP001059844"/>
    </source>
</evidence>
<dbReference type="PANTHER" id="PTHR42852">
    <property type="entry name" value="THIOL:DISULFIDE INTERCHANGE PROTEIN DSBE"/>
    <property type="match status" value="1"/>
</dbReference>
<keyword evidence="4" id="KW-0676">Redox-active center</keyword>
<keyword evidence="2" id="KW-0201">Cytochrome c-type biogenesis</keyword>
<evidence type="ECO:0000313" key="6">
    <source>
        <dbReference type="EMBL" id="UUC44182.1"/>
    </source>
</evidence>
<dbReference type="InterPro" id="IPR017937">
    <property type="entry name" value="Thioredoxin_CS"/>
</dbReference>
<sequence>MSINDSGHFSQNIKIENRNTYASFEMQDNRISSSTGRYYNLSQPERANPLNELYLFENGDSVKVLIQKNNSLTFRGKGSEKLNCQYQIFNLFSQPKIILSRAIALENKSELHKAIQLEITSIKAQKSQLEALLSSYSSKLGKDIYEQISLDAISLLKQQIYYKLPNYYLRFPSQKEQELVRSYFQSVDSLDFDETFLSEDAKARSAYYTAMLLEREVTKLILFKENRNSYKDFSFDELFNNIKNGYTGLVRDNLILLSFENYAIKKADDIKRMYKPAHKTVNNQVIKEQLTRLIEKYNAPAFPFVFYDAENNPHRLQDYKGKVIVMDFWFTGCVPCTMVAKAMHPIFEKYKKRNDIVFITVSTDPRERWLKSIASGQYTSNGMINLYTNGKGFNAPMIAYYKFAGFPQQLIIDKNGDLITARPPRPDESNSNVVAFEKLIMKSLNK</sequence>
<feature type="domain" description="Thioredoxin" evidence="5">
    <location>
        <begin position="293"/>
        <end position="445"/>
    </location>
</feature>
<keyword evidence="7" id="KW-1185">Reference proteome</keyword>
<evidence type="ECO:0000256" key="4">
    <source>
        <dbReference type="ARBA" id="ARBA00023284"/>
    </source>
</evidence>
<dbReference type="PROSITE" id="PS51352">
    <property type="entry name" value="THIOREDOXIN_2"/>
    <property type="match status" value="1"/>
</dbReference>
<dbReference type="EMBL" id="CP101751">
    <property type="protein sequence ID" value="UUC44182.1"/>
    <property type="molecule type" value="Genomic_DNA"/>
</dbReference>
<dbReference type="SUPFAM" id="SSF52833">
    <property type="entry name" value="Thioredoxin-like"/>
    <property type="match status" value="1"/>
</dbReference>
<proteinExistence type="predicted"/>
<comment type="subcellular location">
    <subcellularLocation>
        <location evidence="1">Cell envelope</location>
    </subcellularLocation>
</comment>
<reference evidence="6" key="1">
    <citation type="submission" date="2022-07" db="EMBL/GenBank/DDBJ databases">
        <title>Isolation, identification, and degradation of a PFOSA degrading strain from sewage treatment plant.</title>
        <authorList>
            <person name="Zhang L."/>
            <person name="Huo Y."/>
        </authorList>
    </citation>
    <scope>NUCLEOTIDE SEQUENCE</scope>
    <source>
        <strain evidence="6">C1</strain>
    </source>
</reference>
<evidence type="ECO:0000259" key="5">
    <source>
        <dbReference type="PROSITE" id="PS51352"/>
    </source>
</evidence>
<dbReference type="InterPro" id="IPR050553">
    <property type="entry name" value="Thioredoxin_ResA/DsbE_sf"/>
</dbReference>
<dbReference type="InterPro" id="IPR036249">
    <property type="entry name" value="Thioredoxin-like_sf"/>
</dbReference>
<keyword evidence="3" id="KW-1015">Disulfide bond</keyword>
<dbReference type="Pfam" id="PF13905">
    <property type="entry name" value="Thioredoxin_8"/>
    <property type="match status" value="1"/>
</dbReference>
<dbReference type="PROSITE" id="PS00194">
    <property type="entry name" value="THIOREDOXIN_1"/>
    <property type="match status" value="1"/>
</dbReference>
<evidence type="ECO:0000256" key="2">
    <source>
        <dbReference type="ARBA" id="ARBA00022748"/>
    </source>
</evidence>
<organism evidence="6 7">
    <name type="scientific">Flavobacterium cerinum</name>
    <dbReference type="NCBI Taxonomy" id="2502784"/>
    <lineage>
        <taxon>Bacteria</taxon>
        <taxon>Pseudomonadati</taxon>
        <taxon>Bacteroidota</taxon>
        <taxon>Flavobacteriia</taxon>
        <taxon>Flavobacteriales</taxon>
        <taxon>Flavobacteriaceae</taxon>
        <taxon>Flavobacterium</taxon>
    </lineage>
</organism>
<gene>
    <name evidence="6" type="ORF">NOX80_11110</name>
</gene>
<evidence type="ECO:0000256" key="1">
    <source>
        <dbReference type="ARBA" id="ARBA00004196"/>
    </source>
</evidence>
<dbReference type="Proteomes" id="UP001059844">
    <property type="component" value="Chromosome"/>
</dbReference>
<evidence type="ECO:0000256" key="3">
    <source>
        <dbReference type="ARBA" id="ARBA00023157"/>
    </source>
</evidence>
<dbReference type="InterPro" id="IPR012336">
    <property type="entry name" value="Thioredoxin-like_fold"/>
</dbReference>
<dbReference type="Gene3D" id="3.40.30.10">
    <property type="entry name" value="Glutaredoxin"/>
    <property type="match status" value="1"/>
</dbReference>
<dbReference type="RefSeq" id="WP_256549852.1">
    <property type="nucleotide sequence ID" value="NZ_CP101751.1"/>
</dbReference>
<dbReference type="InterPro" id="IPR013766">
    <property type="entry name" value="Thioredoxin_domain"/>
</dbReference>
<dbReference type="CDD" id="cd02966">
    <property type="entry name" value="TlpA_like_family"/>
    <property type="match status" value="1"/>
</dbReference>
<name>A0ABY5IPQ6_9FLAO</name>
<dbReference type="PANTHER" id="PTHR42852:SF6">
    <property type="entry name" value="THIOL:DISULFIDE INTERCHANGE PROTEIN DSBE"/>
    <property type="match status" value="1"/>
</dbReference>
<accession>A0ABY5IPQ6</accession>